<reference evidence="1 2" key="1">
    <citation type="submission" date="2024-01" db="EMBL/GenBank/DDBJ databases">
        <title>The genomes of 5 underutilized Papilionoideae crops provide insights into root nodulation and disease resistanc.</title>
        <authorList>
            <person name="Jiang F."/>
        </authorList>
    </citation>
    <scope>NUCLEOTIDE SEQUENCE [LARGE SCALE GENOMIC DNA]</scope>
    <source>
        <strain evidence="1">LVBAO_FW01</strain>
        <tissue evidence="1">Leaves</tissue>
    </source>
</reference>
<evidence type="ECO:0000313" key="1">
    <source>
        <dbReference type="EMBL" id="KAK7360966.1"/>
    </source>
</evidence>
<proteinExistence type="predicted"/>
<organism evidence="1 2">
    <name type="scientific">Canavalia gladiata</name>
    <name type="common">Sword bean</name>
    <name type="synonym">Dolichos gladiatus</name>
    <dbReference type="NCBI Taxonomy" id="3824"/>
    <lineage>
        <taxon>Eukaryota</taxon>
        <taxon>Viridiplantae</taxon>
        <taxon>Streptophyta</taxon>
        <taxon>Embryophyta</taxon>
        <taxon>Tracheophyta</taxon>
        <taxon>Spermatophyta</taxon>
        <taxon>Magnoliopsida</taxon>
        <taxon>eudicotyledons</taxon>
        <taxon>Gunneridae</taxon>
        <taxon>Pentapetalae</taxon>
        <taxon>rosids</taxon>
        <taxon>fabids</taxon>
        <taxon>Fabales</taxon>
        <taxon>Fabaceae</taxon>
        <taxon>Papilionoideae</taxon>
        <taxon>50 kb inversion clade</taxon>
        <taxon>NPAAA clade</taxon>
        <taxon>indigoferoid/millettioid clade</taxon>
        <taxon>Phaseoleae</taxon>
        <taxon>Canavalia</taxon>
    </lineage>
</organism>
<comment type="caution">
    <text evidence="1">The sequence shown here is derived from an EMBL/GenBank/DDBJ whole genome shotgun (WGS) entry which is preliminary data.</text>
</comment>
<dbReference type="EMBL" id="JAYMYQ010000001">
    <property type="protein sequence ID" value="KAK7360966.1"/>
    <property type="molecule type" value="Genomic_DNA"/>
</dbReference>
<name>A0AAN9R6J5_CANGL</name>
<accession>A0AAN9R6J5</accession>
<dbReference type="Proteomes" id="UP001367508">
    <property type="component" value="Unassembled WGS sequence"/>
</dbReference>
<dbReference type="AlphaFoldDB" id="A0AAN9R6J5"/>
<gene>
    <name evidence="1" type="ORF">VNO77_02987</name>
</gene>
<protein>
    <submittedName>
        <fullName evidence="1">Uncharacterized protein</fullName>
    </submittedName>
</protein>
<keyword evidence="2" id="KW-1185">Reference proteome</keyword>
<sequence>MASTFGAQPALIVGFQLIIPNHHTSSEFQEAFITVSGVMSANAVKGWKMDLYHNFDKISEMGKSLSPKKEVIQSACEEMPSGVQSDLMFVVEVSAMSALTKYGATELNKVPNGNGVDGSIFDKEDQYGFISASFDHTNSVSVGPNLYMNGLMFRPKDD</sequence>
<evidence type="ECO:0000313" key="2">
    <source>
        <dbReference type="Proteomes" id="UP001367508"/>
    </source>
</evidence>